<proteinExistence type="predicted"/>
<gene>
    <name evidence="1" type="ORF">CLV99_0973</name>
</gene>
<dbReference type="RefSeq" id="WP_133583317.1">
    <property type="nucleotide sequence ID" value="NZ_SNYV01000011.1"/>
</dbReference>
<dbReference type="Proteomes" id="UP000295292">
    <property type="component" value="Unassembled WGS sequence"/>
</dbReference>
<dbReference type="AlphaFoldDB" id="A0A4R6WN55"/>
<name>A0A4R6WN55_9SPHI</name>
<organism evidence="1 2">
    <name type="scientific">Sphingobacterium yanglingense</name>
    <dbReference type="NCBI Taxonomy" id="1437280"/>
    <lineage>
        <taxon>Bacteria</taxon>
        <taxon>Pseudomonadati</taxon>
        <taxon>Bacteroidota</taxon>
        <taxon>Sphingobacteriia</taxon>
        <taxon>Sphingobacteriales</taxon>
        <taxon>Sphingobacteriaceae</taxon>
        <taxon>Sphingobacterium</taxon>
    </lineage>
</organism>
<evidence type="ECO:0000313" key="2">
    <source>
        <dbReference type="Proteomes" id="UP000295292"/>
    </source>
</evidence>
<comment type="caution">
    <text evidence="1">The sequence shown here is derived from an EMBL/GenBank/DDBJ whole genome shotgun (WGS) entry which is preliminary data.</text>
</comment>
<protein>
    <submittedName>
        <fullName evidence="1">Uncharacterized protein</fullName>
    </submittedName>
</protein>
<evidence type="ECO:0000313" key="1">
    <source>
        <dbReference type="EMBL" id="TDQ79531.1"/>
    </source>
</evidence>
<sequence>MIDVEGAERMLLKTTILVIKTRLQVRNYFVTIEKDLPGGHQIRLSTGSVINLSTKGKIVLQGKPDNELKEMLGFLRD</sequence>
<dbReference type="EMBL" id="SNYV01000011">
    <property type="protein sequence ID" value="TDQ79531.1"/>
    <property type="molecule type" value="Genomic_DNA"/>
</dbReference>
<accession>A0A4R6WN55</accession>
<keyword evidence="2" id="KW-1185">Reference proteome</keyword>
<reference evidence="1 2" key="1">
    <citation type="submission" date="2019-03" db="EMBL/GenBank/DDBJ databases">
        <title>Genomic Encyclopedia of Archaeal and Bacterial Type Strains, Phase II (KMG-II): from individual species to whole genera.</title>
        <authorList>
            <person name="Goeker M."/>
        </authorList>
    </citation>
    <scope>NUCLEOTIDE SEQUENCE [LARGE SCALE GENOMIC DNA]</scope>
    <source>
        <strain evidence="1 2">DSM 28353</strain>
    </source>
</reference>